<organism evidence="9 10">
    <name type="scientific">Holtiella tumoricola</name>
    <dbReference type="NCBI Taxonomy" id="3018743"/>
    <lineage>
        <taxon>Bacteria</taxon>
        <taxon>Bacillati</taxon>
        <taxon>Bacillota</taxon>
        <taxon>Clostridia</taxon>
        <taxon>Lachnospirales</taxon>
        <taxon>Cellulosilyticaceae</taxon>
        <taxon>Holtiella</taxon>
    </lineage>
</organism>
<keyword evidence="10" id="KW-1185">Reference proteome</keyword>
<dbReference type="PANTHER" id="PTHR43280">
    <property type="entry name" value="ARAC-FAMILY TRANSCRIPTIONAL REGULATOR"/>
    <property type="match status" value="1"/>
</dbReference>
<evidence type="ECO:0000256" key="1">
    <source>
        <dbReference type="ARBA" id="ARBA00018672"/>
    </source>
</evidence>
<dbReference type="Pfam" id="PF00072">
    <property type="entry name" value="Response_reg"/>
    <property type="match status" value="1"/>
</dbReference>
<dbReference type="InterPro" id="IPR018060">
    <property type="entry name" value="HTH_AraC"/>
</dbReference>
<dbReference type="InterPro" id="IPR011006">
    <property type="entry name" value="CheY-like_superfamily"/>
</dbReference>
<feature type="modified residue" description="4-aspartylphosphate" evidence="6">
    <location>
        <position position="58"/>
    </location>
</feature>
<dbReference type="SMART" id="SM00342">
    <property type="entry name" value="HTH_ARAC"/>
    <property type="match status" value="1"/>
</dbReference>
<evidence type="ECO:0000313" key="10">
    <source>
        <dbReference type="Proteomes" id="UP001169242"/>
    </source>
</evidence>
<evidence type="ECO:0000256" key="2">
    <source>
        <dbReference type="ARBA" id="ARBA00023015"/>
    </source>
</evidence>
<protein>
    <recommendedName>
        <fullName evidence="1">Stage 0 sporulation protein A homolog</fullName>
    </recommendedName>
</protein>
<dbReference type="GO" id="GO:0003700">
    <property type="term" value="F:DNA-binding transcription factor activity"/>
    <property type="evidence" value="ECO:0007669"/>
    <property type="project" value="InterPro"/>
</dbReference>
<dbReference type="InterPro" id="IPR018062">
    <property type="entry name" value="HTH_AraC-typ_CS"/>
</dbReference>
<keyword evidence="3" id="KW-0238">DNA-binding</keyword>
<sequence length="511" mass="60101">MNQSIIVLIVDDEGATRQILVKHIPWQQLGVEQVYSAENGMEGLKLARELKPHIIISDIKMPHMNGIEMAKAIRKEQPDNCFVFLSAYADKEYLKTAIQIKATNFIEKPIDLEDITKLMTELIQEIKIRVFKMETNLLEEQLMTKVTLNEEDFVKLVLEAKPSFASNLNYYIAAFKLHVAMPSNEYLAYQEILTYNFPKESCIKSMDRVGILFLIVKGGEKWSQFKEKIQSVVSQMVEINKEGLIFISIINQSVRLSDLQEACEFVREGINRCFFEKENQVYVVQAAQPAYEVEHELFDTFEHELKEGREHELMMLLHTLYNQFEHSNGTSINYVKNVYFKLIFYVLQEVESRMLSSKLERREIIHRLNQSETLYRTAGVVKETLRKFFEMVQRAPTEVDDPFYKMHQYLEEHYQEIEFSIKDMANYFNFTQCYLCVMYKKKTGITINQALTQLRIDKAKELLKNPKLKLYDIAYKVGYADGKYFTKVFSKVTGITPKQFRERHWAYEDEI</sequence>
<dbReference type="SUPFAM" id="SSF46689">
    <property type="entry name" value="Homeodomain-like"/>
    <property type="match status" value="1"/>
</dbReference>
<gene>
    <name evidence="9" type="ORF">PBV87_01760</name>
</gene>
<dbReference type="EMBL" id="JAQIFT010000010">
    <property type="protein sequence ID" value="MDA3730231.1"/>
    <property type="molecule type" value="Genomic_DNA"/>
</dbReference>
<feature type="domain" description="Response regulatory" evidence="8">
    <location>
        <begin position="6"/>
        <end position="123"/>
    </location>
</feature>
<evidence type="ECO:0000259" key="7">
    <source>
        <dbReference type="PROSITE" id="PS01124"/>
    </source>
</evidence>
<evidence type="ECO:0000259" key="8">
    <source>
        <dbReference type="PROSITE" id="PS50110"/>
    </source>
</evidence>
<dbReference type="Gene3D" id="3.40.50.2300">
    <property type="match status" value="1"/>
</dbReference>
<keyword evidence="6" id="KW-0597">Phosphoprotein</keyword>
<comment type="function">
    <text evidence="5">May play the central regulatory role in sporulation. It may be an element of the effector pathway responsible for the activation of sporulation genes in response to nutritional stress. Spo0A may act in concert with spo0H (a sigma factor) to control the expression of some genes that are critical to the sporulation process.</text>
</comment>
<dbReference type="CDD" id="cd17536">
    <property type="entry name" value="REC_YesN-like"/>
    <property type="match status" value="1"/>
</dbReference>
<dbReference type="RefSeq" id="WP_053984757.1">
    <property type="nucleotide sequence ID" value="NZ_JAQIFT010000010.1"/>
</dbReference>
<dbReference type="PROSITE" id="PS50110">
    <property type="entry name" value="RESPONSE_REGULATORY"/>
    <property type="match status" value="1"/>
</dbReference>
<dbReference type="PRINTS" id="PR00032">
    <property type="entry name" value="HTHARAC"/>
</dbReference>
<dbReference type="PANTHER" id="PTHR43280:SF28">
    <property type="entry name" value="HTH-TYPE TRANSCRIPTIONAL ACTIVATOR RHAS"/>
    <property type="match status" value="1"/>
</dbReference>
<evidence type="ECO:0000256" key="4">
    <source>
        <dbReference type="ARBA" id="ARBA00023163"/>
    </source>
</evidence>
<dbReference type="SMART" id="SM00448">
    <property type="entry name" value="REC"/>
    <property type="match status" value="1"/>
</dbReference>
<dbReference type="Gene3D" id="1.10.10.60">
    <property type="entry name" value="Homeodomain-like"/>
    <property type="match status" value="2"/>
</dbReference>
<accession>A0AA42IZI1</accession>
<dbReference type="PROSITE" id="PS01124">
    <property type="entry name" value="HTH_ARAC_FAMILY_2"/>
    <property type="match status" value="1"/>
</dbReference>
<proteinExistence type="predicted"/>
<keyword evidence="4" id="KW-0804">Transcription</keyword>
<dbReference type="Proteomes" id="UP001169242">
    <property type="component" value="Unassembled WGS sequence"/>
</dbReference>
<evidence type="ECO:0000256" key="6">
    <source>
        <dbReference type="PROSITE-ProRule" id="PRU00169"/>
    </source>
</evidence>
<dbReference type="GO" id="GO:0043565">
    <property type="term" value="F:sequence-specific DNA binding"/>
    <property type="evidence" value="ECO:0007669"/>
    <property type="project" value="InterPro"/>
</dbReference>
<dbReference type="Pfam" id="PF12833">
    <property type="entry name" value="HTH_18"/>
    <property type="match status" value="1"/>
</dbReference>
<evidence type="ECO:0000313" key="9">
    <source>
        <dbReference type="EMBL" id="MDA3730231.1"/>
    </source>
</evidence>
<dbReference type="GO" id="GO:0000160">
    <property type="term" value="P:phosphorelay signal transduction system"/>
    <property type="evidence" value="ECO:0007669"/>
    <property type="project" value="InterPro"/>
</dbReference>
<keyword evidence="2" id="KW-0805">Transcription regulation</keyword>
<feature type="domain" description="HTH araC/xylS-type" evidence="7">
    <location>
        <begin position="404"/>
        <end position="503"/>
    </location>
</feature>
<evidence type="ECO:0000256" key="3">
    <source>
        <dbReference type="ARBA" id="ARBA00023125"/>
    </source>
</evidence>
<dbReference type="AlphaFoldDB" id="A0AA42IZI1"/>
<dbReference type="InterPro" id="IPR020449">
    <property type="entry name" value="Tscrpt_reg_AraC-type_HTH"/>
</dbReference>
<evidence type="ECO:0000256" key="5">
    <source>
        <dbReference type="ARBA" id="ARBA00024867"/>
    </source>
</evidence>
<comment type="caution">
    <text evidence="9">The sequence shown here is derived from an EMBL/GenBank/DDBJ whole genome shotgun (WGS) entry which is preliminary data.</text>
</comment>
<dbReference type="InterPro" id="IPR009057">
    <property type="entry name" value="Homeodomain-like_sf"/>
</dbReference>
<reference evidence="9" key="1">
    <citation type="journal article" date="2023" name="Int. J. Syst. Evol. Microbiol.">
        <title>&lt;i&gt;Holtiella tumoricola&lt;/i&gt; gen. nov. sp. nov., isolated from a human clinical sample.</title>
        <authorList>
            <person name="Allen-Vercoe E."/>
            <person name="Daigneault M.C."/>
            <person name="Vancuren S.J."/>
            <person name="Cochrane K."/>
            <person name="O'Neal L.L."/>
            <person name="Sankaranarayanan K."/>
            <person name="Lawson P.A."/>
        </authorList>
    </citation>
    <scope>NUCLEOTIDE SEQUENCE</scope>
    <source>
        <strain evidence="9">CC70A</strain>
    </source>
</reference>
<dbReference type="PROSITE" id="PS00041">
    <property type="entry name" value="HTH_ARAC_FAMILY_1"/>
    <property type="match status" value="1"/>
</dbReference>
<dbReference type="SUPFAM" id="SSF52172">
    <property type="entry name" value="CheY-like"/>
    <property type="match status" value="1"/>
</dbReference>
<name>A0AA42IZI1_9FIRM</name>
<dbReference type="InterPro" id="IPR001789">
    <property type="entry name" value="Sig_transdc_resp-reg_receiver"/>
</dbReference>